<sequence length="183" mass="20292">MKPTLVKDIHPDVQAMIEHFQFDTLPVEGTLYKSVYRSPLKVADGEPASTAMIGMYSSVPFSVSCFHKLKSAEVWHVYGGDPFMLVLLHEDGSAEQVLMGNDPLKDQHVQYVVPENTWQAGYLIEGGLYALFGCTMAPGFCGKNFLAGTADELIRLYPDQESTIKKLSVNGHETQMPEGFEDD</sequence>
<dbReference type="InterPro" id="IPR009327">
    <property type="entry name" value="Cupin_DUF985"/>
</dbReference>
<dbReference type="Proteomes" id="UP000235405">
    <property type="component" value="Unassembled WGS sequence"/>
</dbReference>
<accession>A0A2N7MAA1</accession>
<comment type="caution">
    <text evidence="2">The sequence shown here is derived from an EMBL/GenBank/DDBJ whole genome shotgun (WGS) entry which is preliminary data.</text>
</comment>
<gene>
    <name evidence="2" type="ORF">BCV19_04415</name>
</gene>
<protein>
    <recommendedName>
        <fullName evidence="1">DUF985 domain-containing protein</fullName>
    </recommendedName>
</protein>
<proteinExistence type="predicted"/>
<evidence type="ECO:0000259" key="1">
    <source>
        <dbReference type="Pfam" id="PF06172"/>
    </source>
</evidence>
<dbReference type="CDD" id="cd06121">
    <property type="entry name" value="cupin_YML079wp"/>
    <property type="match status" value="1"/>
</dbReference>
<evidence type="ECO:0000313" key="2">
    <source>
        <dbReference type="EMBL" id="PMF23271.1"/>
    </source>
</evidence>
<dbReference type="Gene3D" id="2.60.120.10">
    <property type="entry name" value="Jelly Rolls"/>
    <property type="match status" value="1"/>
</dbReference>
<organism evidence="2 3">
    <name type="scientific">Vibrio splendidus</name>
    <dbReference type="NCBI Taxonomy" id="29497"/>
    <lineage>
        <taxon>Bacteria</taxon>
        <taxon>Pseudomonadati</taxon>
        <taxon>Pseudomonadota</taxon>
        <taxon>Gammaproteobacteria</taxon>
        <taxon>Vibrionales</taxon>
        <taxon>Vibrionaceae</taxon>
        <taxon>Vibrio</taxon>
    </lineage>
</organism>
<evidence type="ECO:0000313" key="3">
    <source>
        <dbReference type="Proteomes" id="UP000235405"/>
    </source>
</evidence>
<dbReference type="EMBL" id="MCSW01000152">
    <property type="protein sequence ID" value="PMF23271.1"/>
    <property type="molecule type" value="Genomic_DNA"/>
</dbReference>
<dbReference type="InterPro" id="IPR039935">
    <property type="entry name" value="YML079W-like"/>
</dbReference>
<reference evidence="3" key="1">
    <citation type="submission" date="2016-07" db="EMBL/GenBank/DDBJ databases">
        <title>Nontailed viruses are major unrecognized killers of bacteria in the ocean.</title>
        <authorList>
            <person name="Kauffman K."/>
            <person name="Hussain F."/>
            <person name="Yang J."/>
            <person name="Arevalo P."/>
            <person name="Brown J."/>
            <person name="Cutler M."/>
            <person name="Kelly L."/>
            <person name="Polz M.F."/>
        </authorList>
    </citation>
    <scope>NUCLEOTIDE SEQUENCE [LARGE SCALE GENOMIC DNA]</scope>
    <source>
        <strain evidence="3">10N.286.54.F3</strain>
    </source>
</reference>
<dbReference type="PANTHER" id="PTHR33387:SF3">
    <property type="entry name" value="DUF985 DOMAIN-CONTAINING PROTEIN"/>
    <property type="match status" value="1"/>
</dbReference>
<name>A0A2N7MAA1_VIBSP</name>
<dbReference type="SUPFAM" id="SSF51182">
    <property type="entry name" value="RmlC-like cupins"/>
    <property type="match status" value="1"/>
</dbReference>
<dbReference type="RefSeq" id="WP_157935079.1">
    <property type="nucleotide sequence ID" value="NZ_CAWNUD010000116.1"/>
</dbReference>
<dbReference type="InterPro" id="IPR014710">
    <property type="entry name" value="RmlC-like_jellyroll"/>
</dbReference>
<dbReference type="PANTHER" id="PTHR33387">
    <property type="entry name" value="RMLC-LIKE JELLY ROLL FOLD PROTEIN"/>
    <property type="match status" value="1"/>
</dbReference>
<dbReference type="Pfam" id="PF06172">
    <property type="entry name" value="Cupin_5"/>
    <property type="match status" value="1"/>
</dbReference>
<dbReference type="InterPro" id="IPR011051">
    <property type="entry name" value="RmlC_Cupin_sf"/>
</dbReference>
<dbReference type="AlphaFoldDB" id="A0A2N7MAA1"/>
<feature type="domain" description="DUF985" evidence="1">
    <location>
        <begin position="14"/>
        <end position="145"/>
    </location>
</feature>